<dbReference type="EMBL" id="SLYC01000001">
    <property type="protein sequence ID" value="TCQ08169.1"/>
    <property type="molecule type" value="Genomic_DNA"/>
</dbReference>
<organism evidence="3 4">
    <name type="scientific">Serpentinicella alkaliphila</name>
    <dbReference type="NCBI Taxonomy" id="1734049"/>
    <lineage>
        <taxon>Bacteria</taxon>
        <taxon>Bacillati</taxon>
        <taxon>Bacillota</taxon>
        <taxon>Clostridia</taxon>
        <taxon>Peptostreptococcales</taxon>
        <taxon>Natronincolaceae</taxon>
        <taxon>Serpentinicella</taxon>
    </lineage>
</organism>
<evidence type="ECO:0000259" key="2">
    <source>
        <dbReference type="PROSITE" id="PS51671"/>
    </source>
</evidence>
<dbReference type="Gene3D" id="3.30.70.260">
    <property type="match status" value="1"/>
</dbReference>
<dbReference type="OrthoDB" id="9803078at2"/>
<dbReference type="PANTHER" id="PTHR34875">
    <property type="entry name" value="UPF0237 PROTEIN MJ1558"/>
    <property type="match status" value="1"/>
</dbReference>
<evidence type="ECO:0000256" key="1">
    <source>
        <dbReference type="HAMAP-Rule" id="MF_01054"/>
    </source>
</evidence>
<comment type="similarity">
    <text evidence="1">Belongs to the UPF0237 family.</text>
</comment>
<evidence type="ECO:0000313" key="3">
    <source>
        <dbReference type="EMBL" id="TCQ08169.1"/>
    </source>
</evidence>
<dbReference type="AlphaFoldDB" id="A0A4R2UD11"/>
<dbReference type="NCBIfam" id="NF001220">
    <property type="entry name" value="PRK00194.1"/>
    <property type="match status" value="1"/>
</dbReference>
<dbReference type="Pfam" id="PF13740">
    <property type="entry name" value="ACT_6"/>
    <property type="match status" value="1"/>
</dbReference>
<reference evidence="3 4" key="1">
    <citation type="submission" date="2019-03" db="EMBL/GenBank/DDBJ databases">
        <title>Genomic Encyclopedia of Type Strains, Phase IV (KMG-IV): sequencing the most valuable type-strain genomes for metagenomic binning, comparative biology and taxonomic classification.</title>
        <authorList>
            <person name="Goeker M."/>
        </authorList>
    </citation>
    <scope>NUCLEOTIDE SEQUENCE [LARGE SCALE GENOMIC DNA]</scope>
    <source>
        <strain evidence="3 4">DSM 100013</strain>
    </source>
</reference>
<dbReference type="CDD" id="cd04872">
    <property type="entry name" value="ACT_1ZPV"/>
    <property type="match status" value="1"/>
</dbReference>
<accession>A0A4R2UD11</accession>
<dbReference type="PANTHER" id="PTHR34875:SF6">
    <property type="entry name" value="UPF0237 PROTEIN MJ1558"/>
    <property type="match status" value="1"/>
</dbReference>
<dbReference type="PROSITE" id="PS51671">
    <property type="entry name" value="ACT"/>
    <property type="match status" value="1"/>
</dbReference>
<gene>
    <name evidence="3" type="ORF">EDD79_1001258</name>
</gene>
<name>A0A4R2UD11_9FIRM</name>
<dbReference type="InterPro" id="IPR045865">
    <property type="entry name" value="ACT-like_dom_sf"/>
</dbReference>
<proteinExistence type="inferred from homology"/>
<feature type="domain" description="ACT" evidence="2">
    <location>
        <begin position="7"/>
        <end position="81"/>
    </location>
</feature>
<keyword evidence="4" id="KW-1185">Reference proteome</keyword>
<comment type="caution">
    <text evidence="3">The sequence shown here is derived from an EMBL/GenBank/DDBJ whole genome shotgun (WGS) entry which is preliminary data.</text>
</comment>
<sequence>MKEDKIIVTVLGSDKVGIIATITRILADTNANILDISQTILQQYFTMIMVVDISKTTVDFTDLRNQLVTAGEKMGVQVNAQKSEVFDFMHRI</sequence>
<evidence type="ECO:0000313" key="4">
    <source>
        <dbReference type="Proteomes" id="UP000295504"/>
    </source>
</evidence>
<dbReference type="InterPro" id="IPR022986">
    <property type="entry name" value="UPF0237_ACT"/>
</dbReference>
<dbReference type="InterPro" id="IPR050990">
    <property type="entry name" value="UPF0237/GcvR_regulator"/>
</dbReference>
<dbReference type="SUPFAM" id="SSF55021">
    <property type="entry name" value="ACT-like"/>
    <property type="match status" value="1"/>
</dbReference>
<protein>
    <recommendedName>
        <fullName evidence="1">UPF0237 protein EDD79_1001258</fullName>
    </recommendedName>
</protein>
<dbReference type="Proteomes" id="UP000295504">
    <property type="component" value="Unassembled WGS sequence"/>
</dbReference>
<dbReference type="InterPro" id="IPR002912">
    <property type="entry name" value="ACT_dom"/>
</dbReference>
<dbReference type="HAMAP" id="MF_01054">
    <property type="entry name" value="UPF0237"/>
    <property type="match status" value="1"/>
</dbReference>
<dbReference type="RefSeq" id="WP_132847330.1">
    <property type="nucleotide sequence ID" value="NZ_CP058648.1"/>
</dbReference>